<keyword evidence="2" id="KW-0805">Transcription regulation</keyword>
<dbReference type="Pfam" id="PF04542">
    <property type="entry name" value="Sigma70_r2"/>
    <property type="match status" value="1"/>
</dbReference>
<comment type="similarity">
    <text evidence="1">Belongs to the sigma-70 factor family. ECF subfamily.</text>
</comment>
<dbReference type="SUPFAM" id="SSF88659">
    <property type="entry name" value="Sigma3 and sigma4 domains of RNA polymerase sigma factors"/>
    <property type="match status" value="1"/>
</dbReference>
<evidence type="ECO:0000313" key="8">
    <source>
        <dbReference type="Proteomes" id="UP000712673"/>
    </source>
</evidence>
<dbReference type="NCBIfam" id="TIGR02937">
    <property type="entry name" value="sigma70-ECF"/>
    <property type="match status" value="1"/>
</dbReference>
<proteinExistence type="inferred from homology"/>
<sequence>MLRPQRGVTGEAMYVGSTRPQVEASQVPPEGQSDFELIDRFLAGDTSAFDRLIQKYQHDIYRLAYRITLSVDDAKDLAQDTFLQAYRALTGFHRRSSFYTWLYRIAVHLCFHYRKRQSRVEPVAEVPEGPGDAAQPLQDLLAAEQRQAVSMAIATLPPQQRAALTLRVHHSLSYKEIGMALRCSEGAARANVFHAIQKLRVQLASFGEDA</sequence>
<dbReference type="GO" id="GO:0003677">
    <property type="term" value="F:DNA binding"/>
    <property type="evidence" value="ECO:0007669"/>
    <property type="project" value="InterPro"/>
</dbReference>
<evidence type="ECO:0000259" key="6">
    <source>
        <dbReference type="Pfam" id="PF08281"/>
    </source>
</evidence>
<organism evidence="7 8">
    <name type="scientific">Tectimicrobiota bacterium</name>
    <dbReference type="NCBI Taxonomy" id="2528274"/>
    <lineage>
        <taxon>Bacteria</taxon>
        <taxon>Pseudomonadati</taxon>
        <taxon>Nitrospinota/Tectimicrobiota group</taxon>
        <taxon>Candidatus Tectimicrobiota</taxon>
    </lineage>
</organism>
<dbReference type="Gene3D" id="1.10.1740.10">
    <property type="match status" value="1"/>
</dbReference>
<dbReference type="InterPro" id="IPR013324">
    <property type="entry name" value="RNA_pol_sigma_r3/r4-like"/>
</dbReference>
<accession>A0A938B258</accession>
<dbReference type="Pfam" id="PF08281">
    <property type="entry name" value="Sigma70_r4_2"/>
    <property type="match status" value="1"/>
</dbReference>
<dbReference type="InterPro" id="IPR013249">
    <property type="entry name" value="RNA_pol_sigma70_r4_t2"/>
</dbReference>
<evidence type="ECO:0000259" key="5">
    <source>
        <dbReference type="Pfam" id="PF04542"/>
    </source>
</evidence>
<dbReference type="InterPro" id="IPR007627">
    <property type="entry name" value="RNA_pol_sigma70_r2"/>
</dbReference>
<keyword evidence="4" id="KW-0804">Transcription</keyword>
<dbReference type="GO" id="GO:0016987">
    <property type="term" value="F:sigma factor activity"/>
    <property type="evidence" value="ECO:0007669"/>
    <property type="project" value="UniProtKB-KW"/>
</dbReference>
<evidence type="ECO:0000256" key="3">
    <source>
        <dbReference type="ARBA" id="ARBA00023082"/>
    </source>
</evidence>
<reference evidence="7" key="1">
    <citation type="submission" date="2019-03" db="EMBL/GenBank/DDBJ databases">
        <title>Lake Tanganyika Metagenome-Assembled Genomes (MAGs).</title>
        <authorList>
            <person name="Tran P."/>
        </authorList>
    </citation>
    <scope>NUCLEOTIDE SEQUENCE</scope>
    <source>
        <strain evidence="7">K_DeepCast_65m_m2_066</strain>
    </source>
</reference>
<dbReference type="InterPro" id="IPR036388">
    <property type="entry name" value="WH-like_DNA-bd_sf"/>
</dbReference>
<keyword evidence="3" id="KW-0731">Sigma factor</keyword>
<evidence type="ECO:0000256" key="4">
    <source>
        <dbReference type="ARBA" id="ARBA00023163"/>
    </source>
</evidence>
<dbReference type="PANTHER" id="PTHR43133">
    <property type="entry name" value="RNA POLYMERASE ECF-TYPE SIGMA FACTO"/>
    <property type="match status" value="1"/>
</dbReference>
<dbReference type="AlphaFoldDB" id="A0A938B258"/>
<evidence type="ECO:0000313" key="7">
    <source>
        <dbReference type="EMBL" id="MBM3223846.1"/>
    </source>
</evidence>
<dbReference type="InterPro" id="IPR013325">
    <property type="entry name" value="RNA_pol_sigma_r2"/>
</dbReference>
<dbReference type="CDD" id="cd06171">
    <property type="entry name" value="Sigma70_r4"/>
    <property type="match status" value="1"/>
</dbReference>
<name>A0A938B258_UNCTE</name>
<dbReference type="EMBL" id="VGLS01000210">
    <property type="protein sequence ID" value="MBM3223846.1"/>
    <property type="molecule type" value="Genomic_DNA"/>
</dbReference>
<feature type="domain" description="RNA polymerase sigma factor 70 region 4 type 2" evidence="6">
    <location>
        <begin position="147"/>
        <end position="199"/>
    </location>
</feature>
<dbReference type="InterPro" id="IPR014284">
    <property type="entry name" value="RNA_pol_sigma-70_dom"/>
</dbReference>
<feature type="domain" description="RNA polymerase sigma-70 region 2" evidence="5">
    <location>
        <begin position="52"/>
        <end position="119"/>
    </location>
</feature>
<evidence type="ECO:0000256" key="1">
    <source>
        <dbReference type="ARBA" id="ARBA00010641"/>
    </source>
</evidence>
<protein>
    <submittedName>
        <fullName evidence="7">RNA polymerase sigma factor</fullName>
    </submittedName>
</protein>
<evidence type="ECO:0000256" key="2">
    <source>
        <dbReference type="ARBA" id="ARBA00023015"/>
    </source>
</evidence>
<comment type="caution">
    <text evidence="7">The sequence shown here is derived from an EMBL/GenBank/DDBJ whole genome shotgun (WGS) entry which is preliminary data.</text>
</comment>
<dbReference type="InterPro" id="IPR039425">
    <property type="entry name" value="RNA_pol_sigma-70-like"/>
</dbReference>
<gene>
    <name evidence="7" type="ORF">FJZ47_08610</name>
</gene>
<dbReference type="GO" id="GO:0006352">
    <property type="term" value="P:DNA-templated transcription initiation"/>
    <property type="evidence" value="ECO:0007669"/>
    <property type="project" value="InterPro"/>
</dbReference>
<dbReference type="SUPFAM" id="SSF88946">
    <property type="entry name" value="Sigma2 domain of RNA polymerase sigma factors"/>
    <property type="match status" value="1"/>
</dbReference>
<dbReference type="PANTHER" id="PTHR43133:SF51">
    <property type="entry name" value="RNA POLYMERASE SIGMA FACTOR"/>
    <property type="match status" value="1"/>
</dbReference>
<dbReference type="Gene3D" id="1.10.10.10">
    <property type="entry name" value="Winged helix-like DNA-binding domain superfamily/Winged helix DNA-binding domain"/>
    <property type="match status" value="1"/>
</dbReference>
<dbReference type="Proteomes" id="UP000712673">
    <property type="component" value="Unassembled WGS sequence"/>
</dbReference>